<protein>
    <recommendedName>
        <fullName evidence="3">HK97 gp10 family phage protein</fullName>
    </recommendedName>
</protein>
<name>A0ABS5E9Z8_9PROT</name>
<gene>
    <name evidence="1" type="ORF">KB213_11875</name>
</gene>
<comment type="caution">
    <text evidence="1">The sequence shown here is derived from an EMBL/GenBank/DDBJ whole genome shotgun (WGS) entry which is preliminary data.</text>
</comment>
<evidence type="ECO:0000313" key="1">
    <source>
        <dbReference type="EMBL" id="MBR0560743.1"/>
    </source>
</evidence>
<proteinExistence type="predicted"/>
<dbReference type="Proteomes" id="UP000677812">
    <property type="component" value="Unassembled WGS sequence"/>
</dbReference>
<dbReference type="EMBL" id="JAGRQH010000019">
    <property type="protein sequence ID" value="MBR0560743.1"/>
    <property type="molecule type" value="Genomic_DNA"/>
</dbReference>
<reference evidence="1 2" key="1">
    <citation type="submission" date="2021-04" db="EMBL/GenBank/DDBJ databases">
        <title>The complete genome sequence of Neokomagataea sp. TBRC 2177.</title>
        <authorList>
            <person name="Charoenyingcharoen P."/>
            <person name="Yukphan P."/>
        </authorList>
    </citation>
    <scope>NUCLEOTIDE SEQUENCE [LARGE SCALE GENOMIC DNA]</scope>
    <source>
        <strain evidence="1 2">TBRC 2177</strain>
    </source>
</reference>
<evidence type="ECO:0000313" key="2">
    <source>
        <dbReference type="Proteomes" id="UP000677812"/>
    </source>
</evidence>
<organism evidence="1 2">
    <name type="scientific">Neokomagataea anthophila</name>
    <dbReference type="NCBI Taxonomy" id="2826925"/>
    <lineage>
        <taxon>Bacteria</taxon>
        <taxon>Pseudomonadati</taxon>
        <taxon>Pseudomonadota</taxon>
        <taxon>Alphaproteobacteria</taxon>
        <taxon>Acetobacterales</taxon>
        <taxon>Acetobacteraceae</taxon>
        <taxon>Neokomagataea</taxon>
    </lineage>
</organism>
<evidence type="ECO:0008006" key="3">
    <source>
        <dbReference type="Google" id="ProtNLM"/>
    </source>
</evidence>
<accession>A0ABS5E9Z8</accession>
<sequence length="139" mass="14756">MKGTFDMELREFIKETLVSIAMGVQEAINAHREEPSSVGAINPVWGADSSAINADHKQNVEFDVAVTVTGKNSTAGKAGIKIFSALDIGGTDSRSLEQSSVSRIKFTIPIVPAVEIVNGPIKDNKSEPHPIVTPSLPST</sequence>
<dbReference type="RefSeq" id="WP_211683429.1">
    <property type="nucleotide sequence ID" value="NZ_JAGRQH010000019.1"/>
</dbReference>
<keyword evidence="2" id="KW-1185">Reference proteome</keyword>